<dbReference type="InterPro" id="IPR007300">
    <property type="entry name" value="CidB/LrgB"/>
</dbReference>
<comment type="caution">
    <text evidence="6">The sequence shown here is derived from an EMBL/GenBank/DDBJ whole genome shotgun (WGS) entry which is preliminary data.</text>
</comment>
<keyword evidence="3 5" id="KW-1133">Transmembrane helix</keyword>
<evidence type="ECO:0000256" key="2">
    <source>
        <dbReference type="ARBA" id="ARBA00022692"/>
    </source>
</evidence>
<dbReference type="RefSeq" id="WP_378045187.1">
    <property type="nucleotide sequence ID" value="NZ_JBHMDN010000007.1"/>
</dbReference>
<protein>
    <submittedName>
        <fullName evidence="6">LrgB family protein</fullName>
    </submittedName>
</protein>
<proteinExistence type="predicted"/>
<feature type="transmembrane region" description="Helical" evidence="5">
    <location>
        <begin position="93"/>
        <end position="116"/>
    </location>
</feature>
<dbReference type="Proteomes" id="UP001596378">
    <property type="component" value="Unassembled WGS sequence"/>
</dbReference>
<feature type="transmembrane region" description="Helical" evidence="5">
    <location>
        <begin position="206"/>
        <end position="228"/>
    </location>
</feature>
<evidence type="ECO:0000256" key="4">
    <source>
        <dbReference type="ARBA" id="ARBA00023136"/>
    </source>
</evidence>
<name>A0ABW2F9B5_9BACL</name>
<dbReference type="EMBL" id="JBHTAI010000004">
    <property type="protein sequence ID" value="MFC7148515.1"/>
    <property type="molecule type" value="Genomic_DNA"/>
</dbReference>
<feature type="transmembrane region" description="Helical" evidence="5">
    <location>
        <begin position="33"/>
        <end position="52"/>
    </location>
</feature>
<feature type="transmembrane region" description="Helical" evidence="5">
    <location>
        <begin position="6"/>
        <end position="26"/>
    </location>
</feature>
<sequence>MTLPTWLDNPAFGAGLTLLVYCAAVWGKSKRRGINPLVVSSLFLIAFLSITGIPYESYRIGGDWIAYGLGPATVALAVPLYKHAAAIRRALGPVLLGITAGSILSLAAVLLLLHIPGSPRELLLSMLTKSVSSPIALEITKRTGGIPELSAVFAVLSGLFGSVAGPSFMRLCGLRDDVPLGVGVGTSSHGIGTARLLLDSEWAGGVSGFSMAAAGIATSILMIPVYGWL</sequence>
<keyword evidence="7" id="KW-1185">Reference proteome</keyword>
<organism evidence="6 7">
    <name type="scientific">Cohnella cellulosilytica</name>
    <dbReference type="NCBI Taxonomy" id="986710"/>
    <lineage>
        <taxon>Bacteria</taxon>
        <taxon>Bacillati</taxon>
        <taxon>Bacillota</taxon>
        <taxon>Bacilli</taxon>
        <taxon>Bacillales</taxon>
        <taxon>Paenibacillaceae</taxon>
        <taxon>Cohnella</taxon>
    </lineage>
</organism>
<comment type="subcellular location">
    <subcellularLocation>
        <location evidence="1">Membrane</location>
        <topology evidence="1">Multi-pass membrane protein</topology>
    </subcellularLocation>
</comment>
<dbReference type="Pfam" id="PF04172">
    <property type="entry name" value="LrgB"/>
    <property type="match status" value="1"/>
</dbReference>
<dbReference type="PANTHER" id="PTHR30249">
    <property type="entry name" value="PUTATIVE SEROTONIN TRANSPORTER"/>
    <property type="match status" value="1"/>
</dbReference>
<evidence type="ECO:0000256" key="1">
    <source>
        <dbReference type="ARBA" id="ARBA00004141"/>
    </source>
</evidence>
<dbReference type="PANTHER" id="PTHR30249:SF0">
    <property type="entry name" value="PLASTIDAL GLYCOLATE_GLYCERATE TRANSLOCATOR 1, CHLOROPLASTIC"/>
    <property type="match status" value="1"/>
</dbReference>
<keyword evidence="2 5" id="KW-0812">Transmembrane</keyword>
<feature type="transmembrane region" description="Helical" evidence="5">
    <location>
        <begin position="64"/>
        <end position="81"/>
    </location>
</feature>
<evidence type="ECO:0000256" key="5">
    <source>
        <dbReference type="SAM" id="Phobius"/>
    </source>
</evidence>
<evidence type="ECO:0000313" key="6">
    <source>
        <dbReference type="EMBL" id="MFC7148515.1"/>
    </source>
</evidence>
<keyword evidence="4 5" id="KW-0472">Membrane</keyword>
<evidence type="ECO:0000313" key="7">
    <source>
        <dbReference type="Proteomes" id="UP001596378"/>
    </source>
</evidence>
<accession>A0ABW2F9B5</accession>
<reference evidence="7" key="1">
    <citation type="journal article" date="2019" name="Int. J. Syst. Evol. Microbiol.">
        <title>The Global Catalogue of Microorganisms (GCM) 10K type strain sequencing project: providing services to taxonomists for standard genome sequencing and annotation.</title>
        <authorList>
            <consortium name="The Broad Institute Genomics Platform"/>
            <consortium name="The Broad Institute Genome Sequencing Center for Infectious Disease"/>
            <person name="Wu L."/>
            <person name="Ma J."/>
        </authorList>
    </citation>
    <scope>NUCLEOTIDE SEQUENCE [LARGE SCALE GENOMIC DNA]</scope>
    <source>
        <strain evidence="7">KCTC 12907</strain>
    </source>
</reference>
<gene>
    <name evidence="6" type="ORF">ACFQMJ_08275</name>
</gene>
<evidence type="ECO:0000256" key="3">
    <source>
        <dbReference type="ARBA" id="ARBA00022989"/>
    </source>
</evidence>